<gene>
    <name evidence="2" type="ORF">EXM69_14065</name>
</gene>
<reference evidence="2 3" key="1">
    <citation type="submission" date="2019-02" db="EMBL/GenBank/DDBJ databases">
        <title>Genome sequencing of Clostridium botulinum clinical isolates.</title>
        <authorList>
            <person name="Brunt J."/>
            <person name="Van Vliet A.H.M."/>
            <person name="Stringer S.C."/>
            <person name="Grant K.A."/>
            <person name="Carter A.C."/>
            <person name="Peck M.W."/>
        </authorList>
    </citation>
    <scope>NUCLEOTIDE SEQUENCE [LARGE SCALE GENOMIC DNA]</scope>
    <source>
        <strain evidence="2 3">H142660711</strain>
    </source>
</reference>
<proteinExistence type="predicted"/>
<dbReference type="EMBL" id="SGKC01000030">
    <property type="protein sequence ID" value="NEZ93038.1"/>
    <property type="molecule type" value="Genomic_DNA"/>
</dbReference>
<dbReference type="InterPro" id="IPR018649">
    <property type="entry name" value="SHOCT"/>
</dbReference>
<feature type="domain" description="SHOCT" evidence="1">
    <location>
        <begin position="3"/>
        <end position="30"/>
    </location>
</feature>
<dbReference type="Proteomes" id="UP000473887">
    <property type="component" value="Unassembled WGS sequence"/>
</dbReference>
<name>A0A846I0J2_CLOBO</name>
<organism evidence="2 3">
    <name type="scientific">Clostridium botulinum</name>
    <dbReference type="NCBI Taxonomy" id="1491"/>
    <lineage>
        <taxon>Bacteria</taxon>
        <taxon>Bacillati</taxon>
        <taxon>Bacillota</taxon>
        <taxon>Clostridia</taxon>
        <taxon>Eubacteriales</taxon>
        <taxon>Clostridiaceae</taxon>
        <taxon>Clostridium</taxon>
    </lineage>
</organism>
<dbReference type="AlphaFoldDB" id="A0A846I0J2"/>
<dbReference type="RefSeq" id="WP_079994818.1">
    <property type="nucleotide sequence ID" value="NZ_CP013707.1"/>
</dbReference>
<sequence length="33" mass="3879">MPEQIKKLAELKESGILTEKEFNEKKTELLTKM</sequence>
<evidence type="ECO:0000313" key="3">
    <source>
        <dbReference type="Proteomes" id="UP000473887"/>
    </source>
</evidence>
<accession>A0A846I0J2</accession>
<protein>
    <submittedName>
        <fullName evidence="2">SHOCT domain-containing protein</fullName>
    </submittedName>
</protein>
<comment type="caution">
    <text evidence="2">The sequence shown here is derived from an EMBL/GenBank/DDBJ whole genome shotgun (WGS) entry which is preliminary data.</text>
</comment>
<evidence type="ECO:0000259" key="1">
    <source>
        <dbReference type="Pfam" id="PF09851"/>
    </source>
</evidence>
<dbReference type="Pfam" id="PF09851">
    <property type="entry name" value="SHOCT"/>
    <property type="match status" value="1"/>
</dbReference>
<evidence type="ECO:0000313" key="2">
    <source>
        <dbReference type="EMBL" id="NEZ93038.1"/>
    </source>
</evidence>